<sequence>MKRQTSCLLRGEARRRGEDIESVSTLSLTVVKDQDTKPIFPESHPTSTMTDFQSWDCNHFRIFYAIATTSGYSSRLQPYCRSTVAILRLVVHSMVHAVYCNITFSN</sequence>
<gene>
    <name evidence="1" type="ORF">KC19_VG127900</name>
</gene>
<keyword evidence="2" id="KW-1185">Reference proteome</keyword>
<name>A0A8T0HPV1_CERPU</name>
<evidence type="ECO:0000313" key="1">
    <source>
        <dbReference type="EMBL" id="KAG0572817.1"/>
    </source>
</evidence>
<protein>
    <submittedName>
        <fullName evidence="1">Uncharacterized protein</fullName>
    </submittedName>
</protein>
<dbReference type="Proteomes" id="UP000822688">
    <property type="component" value="Chromosome V"/>
</dbReference>
<evidence type="ECO:0000313" key="2">
    <source>
        <dbReference type="Proteomes" id="UP000822688"/>
    </source>
</evidence>
<accession>A0A8T0HPV1</accession>
<organism evidence="1 2">
    <name type="scientific">Ceratodon purpureus</name>
    <name type="common">Fire moss</name>
    <name type="synonym">Dicranum purpureum</name>
    <dbReference type="NCBI Taxonomy" id="3225"/>
    <lineage>
        <taxon>Eukaryota</taxon>
        <taxon>Viridiplantae</taxon>
        <taxon>Streptophyta</taxon>
        <taxon>Embryophyta</taxon>
        <taxon>Bryophyta</taxon>
        <taxon>Bryophytina</taxon>
        <taxon>Bryopsida</taxon>
        <taxon>Dicranidae</taxon>
        <taxon>Pseudoditrichales</taxon>
        <taxon>Ditrichaceae</taxon>
        <taxon>Ceratodon</taxon>
    </lineage>
</organism>
<proteinExistence type="predicted"/>
<reference evidence="1" key="1">
    <citation type="submission" date="2020-06" db="EMBL/GenBank/DDBJ databases">
        <title>WGS assembly of Ceratodon purpureus strain R40.</title>
        <authorList>
            <person name="Carey S.B."/>
            <person name="Jenkins J."/>
            <person name="Shu S."/>
            <person name="Lovell J.T."/>
            <person name="Sreedasyam A."/>
            <person name="Maumus F."/>
            <person name="Tiley G.P."/>
            <person name="Fernandez-Pozo N."/>
            <person name="Barry K."/>
            <person name="Chen C."/>
            <person name="Wang M."/>
            <person name="Lipzen A."/>
            <person name="Daum C."/>
            <person name="Saski C.A."/>
            <person name="Payton A.C."/>
            <person name="Mcbreen J.C."/>
            <person name="Conrad R.E."/>
            <person name="Kollar L.M."/>
            <person name="Olsson S."/>
            <person name="Huttunen S."/>
            <person name="Landis J.B."/>
            <person name="Wickett N.J."/>
            <person name="Johnson M.G."/>
            <person name="Rensing S.A."/>
            <person name="Grimwood J."/>
            <person name="Schmutz J."/>
            <person name="Mcdaniel S.F."/>
        </authorList>
    </citation>
    <scope>NUCLEOTIDE SEQUENCE</scope>
    <source>
        <strain evidence="1">R40</strain>
    </source>
</reference>
<dbReference type="AlphaFoldDB" id="A0A8T0HPV1"/>
<dbReference type="EMBL" id="CM026426">
    <property type="protein sequence ID" value="KAG0572817.1"/>
    <property type="molecule type" value="Genomic_DNA"/>
</dbReference>
<comment type="caution">
    <text evidence="1">The sequence shown here is derived from an EMBL/GenBank/DDBJ whole genome shotgun (WGS) entry which is preliminary data.</text>
</comment>